<keyword evidence="7" id="KW-0819">tRNA processing</keyword>
<dbReference type="SMART" id="SM00651">
    <property type="entry name" value="Sm"/>
    <property type="match status" value="1"/>
</dbReference>
<evidence type="ECO:0000256" key="1">
    <source>
        <dbReference type="ARBA" id="ARBA00004123"/>
    </source>
</evidence>
<dbReference type="GO" id="GO:0005730">
    <property type="term" value="C:nucleolus"/>
    <property type="evidence" value="ECO:0007669"/>
    <property type="project" value="TreeGrafter"/>
</dbReference>
<comment type="subcellular location">
    <subcellularLocation>
        <location evidence="2">Cytoplasm</location>
    </subcellularLocation>
    <subcellularLocation>
        <location evidence="1 13">Nucleus</location>
    </subcellularLocation>
</comment>
<dbReference type="EMBL" id="LPNN01000003">
    <property type="protein sequence ID" value="OEJ90694.1"/>
    <property type="molecule type" value="Genomic_DNA"/>
</dbReference>
<name>A0A1E5RUZ3_HANUV</name>
<evidence type="ECO:0000256" key="9">
    <source>
        <dbReference type="ARBA" id="ARBA00022884"/>
    </source>
</evidence>
<dbReference type="GO" id="GO:0005681">
    <property type="term" value="C:spliceosomal complex"/>
    <property type="evidence" value="ECO:0007669"/>
    <property type="project" value="UniProtKB-KW"/>
</dbReference>
<organism evidence="15 16">
    <name type="scientific">Hanseniaspora uvarum</name>
    <name type="common">Yeast</name>
    <name type="synonym">Kloeckera apiculata</name>
    <dbReference type="NCBI Taxonomy" id="29833"/>
    <lineage>
        <taxon>Eukaryota</taxon>
        <taxon>Fungi</taxon>
        <taxon>Dikarya</taxon>
        <taxon>Ascomycota</taxon>
        <taxon>Saccharomycotina</taxon>
        <taxon>Saccharomycetes</taxon>
        <taxon>Saccharomycodales</taxon>
        <taxon>Saccharomycodaceae</taxon>
        <taxon>Hanseniaspora</taxon>
    </lineage>
</organism>
<proteinExistence type="inferred from homology"/>
<keyword evidence="12 13" id="KW-0687">Ribonucleoprotein</keyword>
<dbReference type="GO" id="GO:0003723">
    <property type="term" value="F:RNA binding"/>
    <property type="evidence" value="ECO:0007669"/>
    <property type="project" value="UniProtKB-UniRule"/>
</dbReference>
<dbReference type="GO" id="GO:0005688">
    <property type="term" value="C:U6 snRNP"/>
    <property type="evidence" value="ECO:0007669"/>
    <property type="project" value="TreeGrafter"/>
</dbReference>
<evidence type="ECO:0000256" key="4">
    <source>
        <dbReference type="ARBA" id="ARBA00022490"/>
    </source>
</evidence>
<evidence type="ECO:0000256" key="11">
    <source>
        <dbReference type="ARBA" id="ARBA00023242"/>
    </source>
</evidence>
<evidence type="ECO:0000313" key="16">
    <source>
        <dbReference type="Proteomes" id="UP000095358"/>
    </source>
</evidence>
<dbReference type="InterPro" id="IPR016487">
    <property type="entry name" value="Lsm6/sSmF"/>
</dbReference>
<evidence type="ECO:0000256" key="2">
    <source>
        <dbReference type="ARBA" id="ARBA00004496"/>
    </source>
</evidence>
<comment type="caution">
    <text evidence="15">The sequence shown here is derived from an EMBL/GenBank/DDBJ whole genome shotgun (WGS) entry which is preliminary data.</text>
</comment>
<reference evidence="16" key="1">
    <citation type="journal article" date="2016" name="Genome Announc.">
        <title>Genome sequences of three species of Hanseniaspora isolated from spontaneous wine fermentations.</title>
        <authorList>
            <person name="Sternes P.R."/>
            <person name="Lee D."/>
            <person name="Kutyna D.R."/>
            <person name="Borneman A.R."/>
        </authorList>
    </citation>
    <scope>NUCLEOTIDE SEQUENCE [LARGE SCALE GENOMIC DNA]</scope>
    <source>
        <strain evidence="16">AWRI3580</strain>
    </source>
</reference>
<dbReference type="OrthoDB" id="268799at2759"/>
<dbReference type="GO" id="GO:0005732">
    <property type="term" value="C:sno(s)RNA-containing ribonucleoprotein complex"/>
    <property type="evidence" value="ECO:0007669"/>
    <property type="project" value="TreeGrafter"/>
</dbReference>
<dbReference type="Gene3D" id="2.30.30.100">
    <property type="match status" value="1"/>
</dbReference>
<evidence type="ECO:0000256" key="13">
    <source>
        <dbReference type="PIRNR" id="PIRNR006609"/>
    </source>
</evidence>
<evidence type="ECO:0000256" key="5">
    <source>
        <dbReference type="ARBA" id="ARBA00022552"/>
    </source>
</evidence>
<dbReference type="GO" id="GO:0008033">
    <property type="term" value="P:tRNA processing"/>
    <property type="evidence" value="ECO:0007669"/>
    <property type="project" value="UniProtKB-KW"/>
</dbReference>
<dbReference type="PROSITE" id="PS52002">
    <property type="entry name" value="SM"/>
    <property type="match status" value="1"/>
</dbReference>
<dbReference type="PANTHER" id="PTHR11021:SF1">
    <property type="entry name" value="U6 SNRNA-ASSOCIATED SM-LIKE PROTEIN LSM6"/>
    <property type="match status" value="1"/>
</dbReference>
<keyword evidence="10 13" id="KW-0508">mRNA splicing</keyword>
<feature type="domain" description="Sm" evidence="14">
    <location>
        <begin position="26"/>
        <end position="99"/>
    </location>
</feature>
<protein>
    <submittedName>
        <fullName evidence="15">U6 snRNA-associated Sm-like protein LSm6</fullName>
    </submittedName>
</protein>
<evidence type="ECO:0000256" key="8">
    <source>
        <dbReference type="ARBA" id="ARBA00022728"/>
    </source>
</evidence>
<keyword evidence="16" id="KW-1185">Reference proteome</keyword>
<dbReference type="GO" id="GO:0000398">
    <property type="term" value="P:mRNA splicing, via spliceosome"/>
    <property type="evidence" value="ECO:0007669"/>
    <property type="project" value="InterPro"/>
</dbReference>
<keyword evidence="9 13" id="KW-0694">RNA-binding</keyword>
<dbReference type="GO" id="GO:0030490">
    <property type="term" value="P:maturation of SSU-rRNA"/>
    <property type="evidence" value="ECO:0007669"/>
    <property type="project" value="TreeGrafter"/>
</dbReference>
<evidence type="ECO:0000256" key="7">
    <source>
        <dbReference type="ARBA" id="ARBA00022694"/>
    </source>
</evidence>
<keyword evidence="4" id="KW-0963">Cytoplasm</keyword>
<dbReference type="SUPFAM" id="SSF50182">
    <property type="entry name" value="Sm-like ribonucleoproteins"/>
    <property type="match status" value="1"/>
</dbReference>
<dbReference type="GO" id="GO:0000932">
    <property type="term" value="C:P-body"/>
    <property type="evidence" value="ECO:0007669"/>
    <property type="project" value="TreeGrafter"/>
</dbReference>
<dbReference type="InterPro" id="IPR001163">
    <property type="entry name" value="Sm_dom_euk/arc"/>
</dbReference>
<dbReference type="InterPro" id="IPR047575">
    <property type="entry name" value="Sm"/>
</dbReference>
<accession>A0A1E5RUZ3</accession>
<keyword evidence="11 13" id="KW-0539">Nucleus</keyword>
<dbReference type="Proteomes" id="UP000095358">
    <property type="component" value="Unassembled WGS sequence"/>
</dbReference>
<evidence type="ECO:0000256" key="12">
    <source>
        <dbReference type="ARBA" id="ARBA00023274"/>
    </source>
</evidence>
<evidence type="ECO:0000256" key="6">
    <source>
        <dbReference type="ARBA" id="ARBA00022664"/>
    </source>
</evidence>
<evidence type="ECO:0000256" key="10">
    <source>
        <dbReference type="ARBA" id="ARBA00023187"/>
    </source>
</evidence>
<dbReference type="STRING" id="29833.A0A1E5RUZ3"/>
<comment type="similarity">
    <text evidence="3 13">Belongs to the snRNP Sm proteins family. SmF/LSm6 subfamily.</text>
</comment>
<evidence type="ECO:0000313" key="15">
    <source>
        <dbReference type="EMBL" id="OEJ90694.1"/>
    </source>
</evidence>
<keyword evidence="8 13" id="KW-0747">Spliceosome</keyword>
<dbReference type="AlphaFoldDB" id="A0A1E5RUZ3"/>
<sequence length="99" mass="11204">MSTEKTKKEEAATEAPTEIPNNSLISISSFLKQLKGKRVLIKNISGICYKGKLESIDAFMNICLKDAVEYYMEDADDIIAYYENEVFVRGFGIIHMSEI</sequence>
<dbReference type="InterPro" id="IPR010920">
    <property type="entry name" value="LSM_dom_sf"/>
</dbReference>
<evidence type="ECO:0000259" key="14">
    <source>
        <dbReference type="PROSITE" id="PS52002"/>
    </source>
</evidence>
<keyword evidence="6 13" id="KW-0507">mRNA processing</keyword>
<dbReference type="Pfam" id="PF01423">
    <property type="entry name" value="LSM"/>
    <property type="match status" value="1"/>
</dbReference>
<gene>
    <name evidence="15" type="ORF">AWRI3580_g1519</name>
</gene>
<dbReference type="GO" id="GO:0046540">
    <property type="term" value="C:U4/U6 x U5 tri-snRNP complex"/>
    <property type="evidence" value="ECO:0007669"/>
    <property type="project" value="TreeGrafter"/>
</dbReference>
<keyword evidence="5" id="KW-0698">rRNA processing</keyword>
<dbReference type="VEuPathDB" id="FungiDB:AWRI3580_g1519"/>
<evidence type="ECO:0000256" key="3">
    <source>
        <dbReference type="ARBA" id="ARBA00007927"/>
    </source>
</evidence>
<dbReference type="PANTHER" id="PTHR11021">
    <property type="entry name" value="SMALL NUCLEAR RIBONUCLEOPROTEIN F SNRNP-F"/>
    <property type="match status" value="1"/>
</dbReference>